<dbReference type="InterPro" id="IPR004711">
    <property type="entry name" value="Benzoate_Transporter"/>
</dbReference>
<dbReference type="STRING" id="1122125.GCA_000423185_02227"/>
<name>A0A211YX72_9PROT</name>
<gene>
    <name evidence="2" type="ORF">BWR60_34050</name>
</gene>
<feature type="transmembrane region" description="Helical" evidence="1">
    <location>
        <begin position="218"/>
        <end position="241"/>
    </location>
</feature>
<dbReference type="GO" id="GO:0005886">
    <property type="term" value="C:plasma membrane"/>
    <property type="evidence" value="ECO:0007669"/>
    <property type="project" value="TreeGrafter"/>
</dbReference>
<dbReference type="PANTHER" id="PTHR30199">
    <property type="entry name" value="MFS FAMILY TRANSPORTER, PREDICTED SUBSTRATE BENZOATE"/>
    <property type="match status" value="1"/>
</dbReference>
<feature type="transmembrane region" description="Helical" evidence="1">
    <location>
        <begin position="186"/>
        <end position="206"/>
    </location>
</feature>
<organism evidence="2 3">
    <name type="scientific">Inquilinus limosus</name>
    <dbReference type="NCBI Taxonomy" id="171674"/>
    <lineage>
        <taxon>Bacteria</taxon>
        <taxon>Pseudomonadati</taxon>
        <taxon>Pseudomonadota</taxon>
        <taxon>Alphaproteobacteria</taxon>
        <taxon>Rhodospirillales</taxon>
        <taxon>Rhodospirillaceae</taxon>
        <taxon>Inquilinus</taxon>
    </lineage>
</organism>
<feature type="transmembrane region" description="Helical" evidence="1">
    <location>
        <begin position="59"/>
        <end position="78"/>
    </location>
</feature>
<evidence type="ECO:0000313" key="2">
    <source>
        <dbReference type="EMBL" id="OWJ57623.1"/>
    </source>
</evidence>
<evidence type="ECO:0000313" key="3">
    <source>
        <dbReference type="Proteomes" id="UP000196655"/>
    </source>
</evidence>
<proteinExistence type="predicted"/>
<dbReference type="AlphaFoldDB" id="A0A211YX72"/>
<sequence>MRTDTSSTLDAPGGVTVAPRGGSALQPVAAGVLAAIVGFASAFTVVLQGLTAAGATPAQAASGLLAVCIGQGLLAILLSWRSKLPISIAWSTPGAALLVATGMPAGGFAAAVGAFLVAAALVVVAGLWRPFGRLVTAIPVPLASAMLAGVLLDLCLAPARAVGAMPLLALPVVLVWALAWRFARLYAVPLAVVAALAMIGLTTAVPPEAFAHLWPRPVFIAPAFTTGALVGIAVPLFIVTMASQNVPGLAVLNANGYRPPVGPLFVATGVTSGLAALIGGHAVNLSAITAALCASAEAHPDPARRWPAAVVAGAVYVVIGLFAGFAAAFIAASPPLLIQAVAGLALLGSLGGALSTALAREEERLPAVVTFVTTVSGLSLFGIGAAFWGLVAGGAMMALGRLKI</sequence>
<dbReference type="RefSeq" id="WP_088157462.1">
    <property type="nucleotide sequence ID" value="NZ_NHON01000146.1"/>
</dbReference>
<feature type="transmembrane region" description="Helical" evidence="1">
    <location>
        <begin position="28"/>
        <end position="47"/>
    </location>
</feature>
<feature type="transmembrane region" description="Helical" evidence="1">
    <location>
        <begin position="336"/>
        <end position="358"/>
    </location>
</feature>
<keyword evidence="1" id="KW-0472">Membrane</keyword>
<dbReference type="OrthoDB" id="9792424at2"/>
<feature type="transmembrane region" description="Helical" evidence="1">
    <location>
        <begin position="261"/>
        <end position="294"/>
    </location>
</feature>
<dbReference type="EMBL" id="NHON01000146">
    <property type="protein sequence ID" value="OWJ57623.1"/>
    <property type="molecule type" value="Genomic_DNA"/>
</dbReference>
<feature type="transmembrane region" description="Helical" evidence="1">
    <location>
        <begin position="306"/>
        <end position="330"/>
    </location>
</feature>
<dbReference type="Proteomes" id="UP000196655">
    <property type="component" value="Unassembled WGS sequence"/>
</dbReference>
<evidence type="ECO:0000256" key="1">
    <source>
        <dbReference type="SAM" id="Phobius"/>
    </source>
</evidence>
<feature type="transmembrane region" description="Helical" evidence="1">
    <location>
        <begin position="365"/>
        <end position="391"/>
    </location>
</feature>
<comment type="caution">
    <text evidence="2">The sequence shown here is derived from an EMBL/GenBank/DDBJ whole genome shotgun (WGS) entry which is preliminary data.</text>
</comment>
<keyword evidence="3" id="KW-1185">Reference proteome</keyword>
<dbReference type="PANTHER" id="PTHR30199:SF0">
    <property type="entry name" value="INNER MEMBRANE PROTEIN YDCO"/>
    <property type="match status" value="1"/>
</dbReference>
<feature type="transmembrane region" description="Helical" evidence="1">
    <location>
        <begin position="108"/>
        <end position="128"/>
    </location>
</feature>
<keyword evidence="1" id="KW-0812">Transmembrane</keyword>
<dbReference type="NCBIfam" id="TIGR00843">
    <property type="entry name" value="benE"/>
    <property type="match status" value="1"/>
</dbReference>
<accession>A0A211YX72</accession>
<feature type="transmembrane region" description="Helical" evidence="1">
    <location>
        <begin position="134"/>
        <end position="154"/>
    </location>
</feature>
<reference evidence="3" key="1">
    <citation type="submission" date="2017-05" db="EMBL/GenBank/DDBJ databases">
        <authorList>
            <person name="Macchi M."/>
            <person name="Festa S."/>
            <person name="Coppotelli B.M."/>
            <person name="Morelli I.S."/>
        </authorList>
    </citation>
    <scope>NUCLEOTIDE SEQUENCE [LARGE SCALE GENOMIC DNA]</scope>
    <source>
        <strain evidence="3">I</strain>
    </source>
</reference>
<protein>
    <submittedName>
        <fullName evidence="2">Benzoate transporter</fullName>
    </submittedName>
</protein>
<dbReference type="GO" id="GO:0042925">
    <property type="term" value="F:benzoate transmembrane transporter activity"/>
    <property type="evidence" value="ECO:0007669"/>
    <property type="project" value="InterPro"/>
</dbReference>
<dbReference type="Pfam" id="PF03594">
    <property type="entry name" value="BenE"/>
    <property type="match status" value="1"/>
</dbReference>
<keyword evidence="1" id="KW-1133">Transmembrane helix</keyword>
<feature type="transmembrane region" description="Helical" evidence="1">
    <location>
        <begin position="161"/>
        <end position="180"/>
    </location>
</feature>